<keyword evidence="2" id="KW-0597">Phosphoprotein</keyword>
<feature type="region of interest" description="Disordered" evidence="6">
    <location>
        <begin position="331"/>
        <end position="372"/>
    </location>
</feature>
<feature type="region of interest" description="Disordered" evidence="6">
    <location>
        <begin position="215"/>
        <end position="314"/>
    </location>
</feature>
<dbReference type="EMBL" id="VXAW01000671">
    <property type="protein sequence ID" value="NXL97034.1"/>
    <property type="molecule type" value="Genomic_DNA"/>
</dbReference>
<feature type="domain" description="Ubiquitin-like protease family profile" evidence="7">
    <location>
        <begin position="719"/>
        <end position="980"/>
    </location>
</feature>
<feature type="non-terminal residue" evidence="8">
    <location>
        <position position="1"/>
    </location>
</feature>
<feature type="compositionally biased region" description="Basic and acidic residues" evidence="6">
    <location>
        <begin position="349"/>
        <end position="368"/>
    </location>
</feature>
<dbReference type="GO" id="GO:0005737">
    <property type="term" value="C:cytoplasm"/>
    <property type="evidence" value="ECO:0007669"/>
    <property type="project" value="TreeGrafter"/>
</dbReference>
<dbReference type="SUPFAM" id="SSF54001">
    <property type="entry name" value="Cysteine proteinases"/>
    <property type="match status" value="1"/>
</dbReference>
<protein>
    <submittedName>
        <fullName evidence="8">SENP7 protease</fullName>
    </submittedName>
</protein>
<comment type="similarity">
    <text evidence="1">Belongs to the peptidase C48 family.</text>
</comment>
<feature type="compositionally biased region" description="Basic and acidic residues" evidence="6">
    <location>
        <begin position="28"/>
        <end position="38"/>
    </location>
</feature>
<dbReference type="PROSITE" id="PS50600">
    <property type="entry name" value="ULP_PROTEASE"/>
    <property type="match status" value="1"/>
</dbReference>
<evidence type="ECO:0000256" key="3">
    <source>
        <dbReference type="ARBA" id="ARBA00022670"/>
    </source>
</evidence>
<evidence type="ECO:0000256" key="1">
    <source>
        <dbReference type="ARBA" id="ARBA00005234"/>
    </source>
</evidence>
<evidence type="ECO:0000256" key="6">
    <source>
        <dbReference type="SAM" id="MobiDB-lite"/>
    </source>
</evidence>
<feature type="region of interest" description="Disordered" evidence="6">
    <location>
        <begin position="1"/>
        <end position="70"/>
    </location>
</feature>
<name>A0A7L0X1Q9_TYRSA</name>
<gene>
    <name evidence="8" type="primary">Senp7</name>
    <name evidence="8" type="ORF">TYRSAV_R14201</name>
</gene>
<proteinExistence type="inferred from homology"/>
<feature type="compositionally biased region" description="Polar residues" evidence="6">
    <location>
        <begin position="252"/>
        <end position="266"/>
    </location>
</feature>
<dbReference type="InterPro" id="IPR003653">
    <property type="entry name" value="Peptidase_C48_C"/>
</dbReference>
<dbReference type="GO" id="GO:0005634">
    <property type="term" value="C:nucleus"/>
    <property type="evidence" value="ECO:0007669"/>
    <property type="project" value="TreeGrafter"/>
</dbReference>
<evidence type="ECO:0000256" key="5">
    <source>
        <dbReference type="ARBA" id="ARBA00022801"/>
    </source>
</evidence>
<evidence type="ECO:0000313" key="8">
    <source>
        <dbReference type="EMBL" id="NXL97034.1"/>
    </source>
</evidence>
<comment type="caution">
    <text evidence="8">The sequence shown here is derived from an EMBL/GenBank/DDBJ whole genome shotgun (WGS) entry which is preliminary data.</text>
</comment>
<sequence length="1027" mass="117049">FRIPKKKTNTKSEAVQVQSPLARLPGSHHWDSPLKEWRLSANYRNPSTKGRRQRDRDRHSSNDEESVGQPKVILTNVLRTKLGRKYTQAQPKTGANFSDAGKLQADLPPSSSTASLKIWQILNPTLQSLLLSKRQPKVILTNVLRTKIGRKYIDNHVTIDANLPAADKLQSGQLPSSSVASLQTCQMLSSPHESSFLSERSERCLRKTDDELCKLTKSSKEPGKTNAVTLRRRELQKKENKHYDEPERRSRQMNSTTLSQKDSGSFDSEKRKRRHSGHISDDCNAHIPEKSLVLSEKQSLSSTPGCKTPCEDGQGDRSNAILVLDCTTQPLERDSKDTSTHNHLRPAHSRTEESGSESPPRKLSEKRPSATSEDVILPRVSIIRKLKMDPSQYLSKLRNRICRGNQQLVSVDPIVLSSDDEDSPAEPQCTELMQDDITEIKETDQQSDFSAKQLEDKMESHKEQFLTESIEDKCLITLPSERTPRKQMNPSLDVTFDSLYVGRFKCLSVGPARVSLALNKNIKLTVDTLDLRRFGLWRSDGGCSSTTIIFLWLSVDYVENMETQLGKSVISKPSKPGEFVFLELSQPLTEWEQDRLTELITSVSRKNRAPDLAEVLSLKQAFPLFKDLSPEENSFMSYHKDLLKQYMPKKNTSDAHESAVQESKLKVVRPSYALASKQNCGCYSISLSSALNEEWKEVRETGAVKNLIVYPPPPAKGGLGVTREDLECLEYGEFLNDVIIDFYLKYLLLEKVPKRLADRTHIFSSFFYKCLTRTEKTSEGDVKVSVAQRRHRRVRTWTRHINIFSKDYIFVPVNEESHWYIAVICFPWLEEAVYEECPHQNSLSHQSPLRSESENTRPGSVFFKGEEEMDSNRILFSKGGNEIAAAASVLDSAISKVTYNDLFVFVIYRPCILILDSLKAGSAQKTVQVLREYLEMEWEAKRKTHREFSKSTMIDLCPRVPKQDNSSDCGVYLLQYVESFLQNPIVNFEEPLHLENWFPRQLIRSKREEIRDLILQLHFQQHSGSSS</sequence>
<feature type="compositionally biased region" description="Basic and acidic residues" evidence="6">
    <location>
        <begin position="331"/>
        <end position="340"/>
    </location>
</feature>
<dbReference type="PANTHER" id="PTHR46896:SF2">
    <property type="entry name" value="SENTRIN-SPECIFIC PROTEASE 7"/>
    <property type="match status" value="1"/>
</dbReference>
<dbReference type="GO" id="GO:0016926">
    <property type="term" value="P:protein desumoylation"/>
    <property type="evidence" value="ECO:0007669"/>
    <property type="project" value="TreeGrafter"/>
</dbReference>
<evidence type="ECO:0000259" key="7">
    <source>
        <dbReference type="PROSITE" id="PS50600"/>
    </source>
</evidence>
<dbReference type="Gene3D" id="3.40.395.10">
    <property type="entry name" value="Adenoviral Proteinase, Chain A"/>
    <property type="match status" value="1"/>
</dbReference>
<dbReference type="Pfam" id="PF02902">
    <property type="entry name" value="Peptidase_C48"/>
    <property type="match status" value="1"/>
</dbReference>
<accession>A0A7L0X1Q9</accession>
<reference evidence="8 9" key="1">
    <citation type="submission" date="2019-09" db="EMBL/GenBank/DDBJ databases">
        <title>Bird 10,000 Genomes (B10K) Project - Family phase.</title>
        <authorList>
            <person name="Zhang G."/>
        </authorList>
    </citation>
    <scope>NUCLEOTIDE SEQUENCE [LARGE SCALE GENOMIC DNA]</scope>
    <source>
        <strain evidence="8">B10K-DU-001-37</strain>
        <tissue evidence="8">Muscle</tissue>
    </source>
</reference>
<evidence type="ECO:0000256" key="4">
    <source>
        <dbReference type="ARBA" id="ARBA00022786"/>
    </source>
</evidence>
<feature type="compositionally biased region" description="Polar residues" evidence="6">
    <location>
        <begin position="296"/>
        <end position="305"/>
    </location>
</feature>
<feature type="non-terminal residue" evidence="8">
    <location>
        <position position="1027"/>
    </location>
</feature>
<dbReference type="InterPro" id="IPR051947">
    <property type="entry name" value="Sentrin-specific_protease"/>
</dbReference>
<organism evidence="8 9">
    <name type="scientific">Tyrannus savana</name>
    <name type="common">Fork-tailed flycatcher</name>
    <name type="synonym">Muscivora tyrannus</name>
    <dbReference type="NCBI Taxonomy" id="137541"/>
    <lineage>
        <taxon>Eukaryota</taxon>
        <taxon>Metazoa</taxon>
        <taxon>Chordata</taxon>
        <taxon>Craniata</taxon>
        <taxon>Vertebrata</taxon>
        <taxon>Euteleostomi</taxon>
        <taxon>Archelosauria</taxon>
        <taxon>Archosauria</taxon>
        <taxon>Dinosauria</taxon>
        <taxon>Saurischia</taxon>
        <taxon>Theropoda</taxon>
        <taxon>Coelurosauria</taxon>
        <taxon>Aves</taxon>
        <taxon>Neognathae</taxon>
        <taxon>Neoaves</taxon>
        <taxon>Telluraves</taxon>
        <taxon>Australaves</taxon>
        <taxon>Passeriformes</taxon>
        <taxon>Tyrannidae</taxon>
        <taxon>Tyrannus</taxon>
    </lineage>
</organism>
<dbReference type="GO" id="GO:0006508">
    <property type="term" value="P:proteolysis"/>
    <property type="evidence" value="ECO:0007669"/>
    <property type="project" value="UniProtKB-KW"/>
</dbReference>
<evidence type="ECO:0000313" key="9">
    <source>
        <dbReference type="Proteomes" id="UP000537779"/>
    </source>
</evidence>
<dbReference type="Proteomes" id="UP000537779">
    <property type="component" value="Unassembled WGS sequence"/>
</dbReference>
<keyword evidence="4" id="KW-0833">Ubl conjugation pathway</keyword>
<evidence type="ECO:0000256" key="2">
    <source>
        <dbReference type="ARBA" id="ARBA00022553"/>
    </source>
</evidence>
<feature type="compositionally biased region" description="Basic and acidic residues" evidence="6">
    <location>
        <begin position="231"/>
        <end position="250"/>
    </location>
</feature>
<keyword evidence="3 8" id="KW-0645">Protease</keyword>
<dbReference type="AlphaFoldDB" id="A0A7L0X1Q9"/>
<dbReference type="PANTHER" id="PTHR46896">
    <property type="entry name" value="SENTRIN-SPECIFIC PROTEASE"/>
    <property type="match status" value="1"/>
</dbReference>
<keyword evidence="9" id="KW-1185">Reference proteome</keyword>
<keyword evidence="5" id="KW-0378">Hydrolase</keyword>
<feature type="compositionally biased region" description="Basic and acidic residues" evidence="6">
    <location>
        <begin position="278"/>
        <end position="289"/>
    </location>
</feature>
<dbReference type="GO" id="GO:0070139">
    <property type="term" value="F:SUMO-specific endopeptidase activity"/>
    <property type="evidence" value="ECO:0007669"/>
    <property type="project" value="TreeGrafter"/>
</dbReference>
<dbReference type="InterPro" id="IPR038765">
    <property type="entry name" value="Papain-like_cys_pep_sf"/>
</dbReference>